<dbReference type="EMBL" id="AP019791">
    <property type="protein sequence ID" value="BBL81162.1"/>
    <property type="molecule type" value="Genomic_DNA"/>
</dbReference>
<accession>A0A510HMF4</accession>
<dbReference type="InterPro" id="IPR008978">
    <property type="entry name" value="HSP20-like_chaperone"/>
</dbReference>
<organism evidence="4 5">
    <name type="scientific">Rubrobacter xylanophilus</name>
    <dbReference type="NCBI Taxonomy" id="49319"/>
    <lineage>
        <taxon>Bacteria</taxon>
        <taxon>Bacillati</taxon>
        <taxon>Actinomycetota</taxon>
        <taxon>Rubrobacteria</taxon>
        <taxon>Rubrobacterales</taxon>
        <taxon>Rubrobacteraceae</taxon>
        <taxon>Rubrobacter</taxon>
    </lineage>
</organism>
<sequence length="159" mass="17387">MTLMRPMRGLWELNREFERMFNELAGSLFGARSLLSSGRGTGEDVWVPALEMYARGADLVIRADLPGVRIDDVDITLEGETLTISGVRKGAPEEVSHYLREVPYGAFRRSVAVPEGVEADDVKAHLEDGVLEIVLPGVVREAQPKRIAIEGAATEPAQS</sequence>
<dbReference type="InterPro" id="IPR031107">
    <property type="entry name" value="Small_HSP"/>
</dbReference>
<evidence type="ECO:0000313" key="5">
    <source>
        <dbReference type="Proteomes" id="UP000318065"/>
    </source>
</evidence>
<dbReference type="PANTHER" id="PTHR11527">
    <property type="entry name" value="HEAT-SHOCK PROTEIN 20 FAMILY MEMBER"/>
    <property type="match status" value="1"/>
</dbReference>
<reference evidence="4" key="1">
    <citation type="journal article" date="2019" name="Microbiol. Resour. Announc.">
        <title>Complete Genome Sequence of Rubrobacter xylanophilus Strain AA3-22, Isolated from Arima Onsen in Japan.</title>
        <authorList>
            <person name="Tomariguchi N."/>
            <person name="Miyazaki K."/>
        </authorList>
    </citation>
    <scope>NUCLEOTIDE SEQUENCE [LARGE SCALE GENOMIC DNA]</scope>
    <source>
        <strain evidence="4">AA3-22</strain>
    </source>
</reference>
<evidence type="ECO:0000313" key="4">
    <source>
        <dbReference type="EMBL" id="BBL81162.1"/>
    </source>
</evidence>
<dbReference type="Pfam" id="PF00011">
    <property type="entry name" value="HSP20"/>
    <property type="match status" value="1"/>
</dbReference>
<dbReference type="InterPro" id="IPR002068">
    <property type="entry name" value="A-crystallin/Hsp20_dom"/>
</dbReference>
<proteinExistence type="inferred from homology"/>
<name>A0A510HMF4_9ACTN</name>
<feature type="domain" description="SHSP" evidence="3">
    <location>
        <begin position="41"/>
        <end position="152"/>
    </location>
</feature>
<dbReference type="Proteomes" id="UP000318065">
    <property type="component" value="Chromosome"/>
</dbReference>
<evidence type="ECO:0000256" key="1">
    <source>
        <dbReference type="PROSITE-ProRule" id="PRU00285"/>
    </source>
</evidence>
<protein>
    <recommendedName>
        <fullName evidence="3">SHSP domain-containing protein</fullName>
    </recommendedName>
</protein>
<dbReference type="AlphaFoldDB" id="A0A510HMF4"/>
<comment type="similarity">
    <text evidence="1 2">Belongs to the small heat shock protein (HSP20) family.</text>
</comment>
<dbReference type="CDD" id="cd06464">
    <property type="entry name" value="ACD_sHsps-like"/>
    <property type="match status" value="1"/>
</dbReference>
<keyword evidence="5" id="KW-1185">Reference proteome</keyword>
<gene>
    <name evidence="4" type="ORF">RxyAA322_30160</name>
</gene>
<dbReference type="PROSITE" id="PS01031">
    <property type="entry name" value="SHSP"/>
    <property type="match status" value="1"/>
</dbReference>
<dbReference type="Gene3D" id="2.60.40.790">
    <property type="match status" value="1"/>
</dbReference>
<dbReference type="OrthoDB" id="5242916at2"/>
<evidence type="ECO:0000256" key="2">
    <source>
        <dbReference type="RuleBase" id="RU003616"/>
    </source>
</evidence>
<dbReference type="SUPFAM" id="SSF49764">
    <property type="entry name" value="HSP20-like chaperones"/>
    <property type="match status" value="1"/>
</dbReference>
<evidence type="ECO:0000259" key="3">
    <source>
        <dbReference type="PROSITE" id="PS01031"/>
    </source>
</evidence>